<dbReference type="SMART" id="SM00320">
    <property type="entry name" value="WD40"/>
    <property type="match status" value="1"/>
</dbReference>
<reference evidence="4 5" key="1">
    <citation type="submission" date="2018-07" db="EMBL/GenBank/DDBJ databases">
        <title>Genome sequencing of oomycete isolates from Chile give support for New Zealand origin for Phytophthora kernoviae and make available the first Nothophytophthora sp. genome.</title>
        <authorList>
            <person name="Studholme D.J."/>
            <person name="Sanfuentes E."/>
            <person name="Panda P."/>
            <person name="Hill R."/>
            <person name="Sambles C."/>
            <person name="Grant M."/>
            <person name="Williams N.M."/>
            <person name="Mcdougal R.L."/>
        </authorList>
    </citation>
    <scope>NUCLEOTIDE SEQUENCE [LARGE SCALE GENOMIC DNA]</scope>
    <source>
        <strain evidence="3">Chile6</strain>
        <strain evidence="2">Chile7</strain>
    </source>
</reference>
<protein>
    <submittedName>
        <fullName evidence="3">Uncharacterized protein</fullName>
    </submittedName>
</protein>
<dbReference type="InterPro" id="IPR015943">
    <property type="entry name" value="WD40/YVTN_repeat-like_dom_sf"/>
</dbReference>
<evidence type="ECO:0000313" key="5">
    <source>
        <dbReference type="Proteomes" id="UP000284657"/>
    </source>
</evidence>
<accession>A0A3F2RP37</accession>
<dbReference type="SUPFAM" id="SSF50978">
    <property type="entry name" value="WD40 repeat-like"/>
    <property type="match status" value="1"/>
</dbReference>
<dbReference type="PROSITE" id="PS50082">
    <property type="entry name" value="WD_REPEATS_2"/>
    <property type="match status" value="1"/>
</dbReference>
<dbReference type="GO" id="GO:0005737">
    <property type="term" value="C:cytoplasm"/>
    <property type="evidence" value="ECO:0007669"/>
    <property type="project" value="TreeGrafter"/>
</dbReference>
<dbReference type="Gene3D" id="2.130.10.10">
    <property type="entry name" value="YVTN repeat-like/Quinoprotein amine dehydrogenase"/>
    <property type="match status" value="1"/>
</dbReference>
<comment type="caution">
    <text evidence="3">The sequence shown here is derived from an EMBL/GenBank/DDBJ whole genome shotgun (WGS) entry which is preliminary data.</text>
</comment>
<name>A0A3F2RP37_9STRA</name>
<dbReference type="InterPro" id="IPR049916">
    <property type="entry name" value="WDR72-like"/>
</dbReference>
<dbReference type="Proteomes" id="UP000284657">
    <property type="component" value="Unassembled WGS sequence"/>
</dbReference>
<dbReference type="PANTHER" id="PTHR44099:SF4">
    <property type="entry name" value="RABCONNECTIN-3B, ISOFORM A"/>
    <property type="match status" value="1"/>
</dbReference>
<dbReference type="InterPro" id="IPR001680">
    <property type="entry name" value="WD40_rpt"/>
</dbReference>
<dbReference type="EMBL" id="MBDO02000153">
    <property type="protein sequence ID" value="RLN61515.1"/>
    <property type="molecule type" value="Genomic_DNA"/>
</dbReference>
<sequence>MSMIGTYFPGEISPVGAREVCDVLVFLLKSPERFVASVSAELLTKGLMLFRPHLVDLSSLICQLLLIDMREKQRSAQSEDHEETSSGPGGSLAYFNDGLLQQEMHNHDRPPGFHESILVYMMELINTHYLLMCRHLPAFVDTIMACLDPTKPDRRRRCLPLSTRCLHSLVRRFPMVDFHKETQRLALGTMEAVIVIYDLRTATKWRVLDGHASAVSAVRFRTDGQVLVSYAARDGSVRWWNSGNAGIFGSMLKMHQSCLKEHKLVALKESANGGAPASTGGASAGLKQIIQTCRFHFLTRKDSSPGSPGGNASQPKHILRLTREDASQVQFLL</sequence>
<dbReference type="EMBL" id="MBAD02001119">
    <property type="protein sequence ID" value="RLN58311.1"/>
    <property type="molecule type" value="Genomic_DNA"/>
</dbReference>
<evidence type="ECO:0000313" key="2">
    <source>
        <dbReference type="EMBL" id="RLN58311.1"/>
    </source>
</evidence>
<organism evidence="3 4">
    <name type="scientific">Phytophthora kernoviae</name>
    <dbReference type="NCBI Taxonomy" id="325452"/>
    <lineage>
        <taxon>Eukaryota</taxon>
        <taxon>Sar</taxon>
        <taxon>Stramenopiles</taxon>
        <taxon>Oomycota</taxon>
        <taxon>Peronosporomycetes</taxon>
        <taxon>Peronosporales</taxon>
        <taxon>Peronosporaceae</taxon>
        <taxon>Phytophthora</taxon>
    </lineage>
</organism>
<dbReference type="Proteomes" id="UP000277300">
    <property type="component" value="Unassembled WGS sequence"/>
</dbReference>
<proteinExistence type="predicted"/>
<keyword evidence="1" id="KW-0853">WD repeat</keyword>
<evidence type="ECO:0000256" key="1">
    <source>
        <dbReference type="PROSITE-ProRule" id="PRU00221"/>
    </source>
</evidence>
<evidence type="ECO:0000313" key="3">
    <source>
        <dbReference type="EMBL" id="RLN61515.1"/>
    </source>
</evidence>
<dbReference type="InterPro" id="IPR036322">
    <property type="entry name" value="WD40_repeat_dom_sf"/>
</dbReference>
<dbReference type="OrthoDB" id="338622at2759"/>
<dbReference type="PANTHER" id="PTHR44099">
    <property type="entry name" value="RABCONNECTIN-3B, ISOFORM A"/>
    <property type="match status" value="1"/>
</dbReference>
<evidence type="ECO:0000313" key="4">
    <source>
        <dbReference type="Proteomes" id="UP000277300"/>
    </source>
</evidence>
<dbReference type="AlphaFoldDB" id="A0A3F2RP37"/>
<gene>
    <name evidence="2" type="ORF">BBJ29_002484</name>
    <name evidence="3" type="ORF">BBP00_00005343</name>
</gene>
<feature type="repeat" description="WD" evidence="1">
    <location>
        <begin position="208"/>
        <end position="241"/>
    </location>
</feature>